<dbReference type="InterPro" id="IPR052156">
    <property type="entry name" value="BCAA_Transport_ATP-bd_LivF"/>
</dbReference>
<proteinExistence type="inferred from homology"/>
<dbReference type="GO" id="GO:0016887">
    <property type="term" value="F:ATP hydrolysis activity"/>
    <property type="evidence" value="ECO:0007669"/>
    <property type="project" value="InterPro"/>
</dbReference>
<dbReference type="GO" id="GO:0015807">
    <property type="term" value="P:L-amino acid transport"/>
    <property type="evidence" value="ECO:0007669"/>
    <property type="project" value="TreeGrafter"/>
</dbReference>
<dbReference type="InterPro" id="IPR003593">
    <property type="entry name" value="AAA+_ATPase"/>
</dbReference>
<dbReference type="RefSeq" id="WP_108895202.1">
    <property type="nucleotide sequence ID" value="NZ_ONZF01000009.1"/>
</dbReference>
<dbReference type="PROSITE" id="PS00211">
    <property type="entry name" value="ABC_TRANSPORTER_1"/>
    <property type="match status" value="1"/>
</dbReference>
<dbReference type="AlphaFoldDB" id="A0A2R8BZ53"/>
<evidence type="ECO:0000256" key="2">
    <source>
        <dbReference type="ARBA" id="ARBA00022448"/>
    </source>
</evidence>
<dbReference type="GO" id="GO:0005524">
    <property type="term" value="F:ATP binding"/>
    <property type="evidence" value="ECO:0007669"/>
    <property type="project" value="UniProtKB-KW"/>
</dbReference>
<dbReference type="PANTHER" id="PTHR43820:SF4">
    <property type="entry name" value="HIGH-AFFINITY BRANCHED-CHAIN AMINO ACID TRANSPORT ATP-BINDING PROTEIN LIVF"/>
    <property type="match status" value="1"/>
</dbReference>
<keyword evidence="2" id="KW-0813">Transport</keyword>
<sequence length="235" mass="25243">MTKLKINDLHVAYGGVNALRGVSLYIEEGEMVALIGSNGAGKSTLLNALSNVVKRKSGEIAFEGRDTRGMSPYAVARQGLLHVPEGRQILSDMSVFENLQVGLIARGKRKAMYTLDHVYELFPVLEERRDQIAGTLSGGQQQMLAIGRALMGGPHLLLLDEPSLGLSPLITDQVFDALKKLNAEGLTVLLVEQNAHRALAATSRAYVLDRGTISFEGKSAEIAGNKAVIDSYLGA</sequence>
<dbReference type="InterPro" id="IPR003439">
    <property type="entry name" value="ABC_transporter-like_ATP-bd"/>
</dbReference>
<organism evidence="7 8">
    <name type="scientific">Palleronia abyssalis</name>
    <dbReference type="NCBI Taxonomy" id="1501240"/>
    <lineage>
        <taxon>Bacteria</taxon>
        <taxon>Pseudomonadati</taxon>
        <taxon>Pseudomonadota</taxon>
        <taxon>Alphaproteobacteria</taxon>
        <taxon>Rhodobacterales</taxon>
        <taxon>Roseobacteraceae</taxon>
        <taxon>Palleronia</taxon>
    </lineage>
</organism>
<dbReference type="EMBL" id="ONZF01000009">
    <property type="protein sequence ID" value="SPJ25393.1"/>
    <property type="molecule type" value="Genomic_DNA"/>
</dbReference>
<reference evidence="7 8" key="1">
    <citation type="submission" date="2018-03" db="EMBL/GenBank/DDBJ databases">
        <authorList>
            <person name="Keele B.F."/>
        </authorList>
    </citation>
    <scope>NUCLEOTIDE SEQUENCE [LARGE SCALE GENOMIC DNA]</scope>
    <source>
        <strain evidence="7 8">CECT 8504</strain>
    </source>
</reference>
<evidence type="ECO:0000256" key="5">
    <source>
        <dbReference type="ARBA" id="ARBA00022970"/>
    </source>
</evidence>
<dbReference type="InterPro" id="IPR017871">
    <property type="entry name" value="ABC_transporter-like_CS"/>
</dbReference>
<protein>
    <submittedName>
        <fullName evidence="7">High-affinity branched-chain amino acid transport ATP-binding protein LivF</fullName>
    </submittedName>
</protein>
<evidence type="ECO:0000256" key="4">
    <source>
        <dbReference type="ARBA" id="ARBA00022840"/>
    </source>
</evidence>
<dbReference type="OrthoDB" id="9806149at2"/>
<evidence type="ECO:0000313" key="8">
    <source>
        <dbReference type="Proteomes" id="UP000244912"/>
    </source>
</evidence>
<dbReference type="Gene3D" id="3.40.50.300">
    <property type="entry name" value="P-loop containing nucleotide triphosphate hydrolases"/>
    <property type="match status" value="1"/>
</dbReference>
<dbReference type="SMART" id="SM00382">
    <property type="entry name" value="AAA"/>
    <property type="match status" value="1"/>
</dbReference>
<keyword evidence="4 7" id="KW-0067">ATP-binding</keyword>
<dbReference type="SUPFAM" id="SSF52540">
    <property type="entry name" value="P-loop containing nucleoside triphosphate hydrolases"/>
    <property type="match status" value="1"/>
</dbReference>
<evidence type="ECO:0000259" key="6">
    <source>
        <dbReference type="PROSITE" id="PS50893"/>
    </source>
</evidence>
<comment type="similarity">
    <text evidence="1">Belongs to the ABC transporter superfamily.</text>
</comment>
<evidence type="ECO:0000313" key="7">
    <source>
        <dbReference type="EMBL" id="SPJ25393.1"/>
    </source>
</evidence>
<dbReference type="InterPro" id="IPR027417">
    <property type="entry name" value="P-loop_NTPase"/>
</dbReference>
<feature type="domain" description="ABC transporter" evidence="6">
    <location>
        <begin position="4"/>
        <end position="235"/>
    </location>
</feature>
<dbReference type="PANTHER" id="PTHR43820">
    <property type="entry name" value="HIGH-AFFINITY BRANCHED-CHAIN AMINO ACID TRANSPORT ATP-BINDING PROTEIN LIVF"/>
    <property type="match status" value="1"/>
</dbReference>
<keyword evidence="8" id="KW-1185">Reference proteome</keyword>
<evidence type="ECO:0000256" key="3">
    <source>
        <dbReference type="ARBA" id="ARBA00022741"/>
    </source>
</evidence>
<dbReference type="Pfam" id="PF00005">
    <property type="entry name" value="ABC_tran"/>
    <property type="match status" value="1"/>
</dbReference>
<accession>A0A2R8BZ53</accession>
<name>A0A2R8BZ53_9RHOB</name>
<dbReference type="PROSITE" id="PS50893">
    <property type="entry name" value="ABC_TRANSPORTER_2"/>
    <property type="match status" value="1"/>
</dbReference>
<dbReference type="GO" id="GO:0015658">
    <property type="term" value="F:branched-chain amino acid transmembrane transporter activity"/>
    <property type="evidence" value="ECO:0007669"/>
    <property type="project" value="TreeGrafter"/>
</dbReference>
<evidence type="ECO:0000256" key="1">
    <source>
        <dbReference type="ARBA" id="ARBA00005417"/>
    </source>
</evidence>
<dbReference type="Proteomes" id="UP000244912">
    <property type="component" value="Unassembled WGS sequence"/>
</dbReference>
<keyword evidence="5" id="KW-0029">Amino-acid transport</keyword>
<dbReference type="CDD" id="cd03224">
    <property type="entry name" value="ABC_TM1139_LivF_branched"/>
    <property type="match status" value="1"/>
</dbReference>
<gene>
    <name evidence="7" type="primary">livF_9</name>
    <name evidence="7" type="ORF">PAA8504_03244</name>
</gene>
<keyword evidence="3" id="KW-0547">Nucleotide-binding</keyword>